<accession>A0A377Q833</accession>
<keyword evidence="6" id="KW-1185">Reference proteome</keyword>
<dbReference type="Proteomes" id="UP000255108">
    <property type="component" value="Unassembled WGS sequence"/>
</dbReference>
<dbReference type="EMBL" id="UGHR01000001">
    <property type="protein sequence ID" value="STQ90729.1"/>
    <property type="molecule type" value="Genomic_DNA"/>
</dbReference>
<evidence type="ECO:0000259" key="2">
    <source>
        <dbReference type="Pfam" id="PF02657"/>
    </source>
</evidence>
<dbReference type="EMBL" id="SMBT01000002">
    <property type="protein sequence ID" value="TCU89359.1"/>
    <property type="molecule type" value="Genomic_DNA"/>
</dbReference>
<evidence type="ECO:0000313" key="4">
    <source>
        <dbReference type="EMBL" id="TCU89359.1"/>
    </source>
</evidence>
<dbReference type="RefSeq" id="WP_115227012.1">
    <property type="nucleotide sequence ID" value="NZ_CAWOLO010000002.1"/>
</dbReference>
<protein>
    <submittedName>
        <fullName evidence="3 4">Cysteine desulfuration protein SufE</fullName>
    </submittedName>
</protein>
<dbReference type="Pfam" id="PF02657">
    <property type="entry name" value="SufE"/>
    <property type="match status" value="1"/>
</dbReference>
<dbReference type="AlphaFoldDB" id="A0A377Q833"/>
<comment type="similarity">
    <text evidence="1">Belongs to the SufE family.</text>
</comment>
<evidence type="ECO:0000313" key="5">
    <source>
        <dbReference type="Proteomes" id="UP000255108"/>
    </source>
</evidence>
<evidence type="ECO:0000256" key="1">
    <source>
        <dbReference type="ARBA" id="ARBA00010282"/>
    </source>
</evidence>
<dbReference type="OrthoDB" id="9799320at2"/>
<evidence type="ECO:0000313" key="6">
    <source>
        <dbReference type="Proteomes" id="UP000295794"/>
    </source>
</evidence>
<name>A0A377Q833_9NEIS</name>
<dbReference type="InterPro" id="IPR003808">
    <property type="entry name" value="Fe-S_metab-assoc_dom"/>
</dbReference>
<dbReference type="SUPFAM" id="SSF82649">
    <property type="entry name" value="SufE/NifU"/>
    <property type="match status" value="1"/>
</dbReference>
<organism evidence="3 5">
    <name type="scientific">Iodobacter fluviatilis</name>
    <dbReference type="NCBI Taxonomy" id="537"/>
    <lineage>
        <taxon>Bacteria</taxon>
        <taxon>Pseudomonadati</taxon>
        <taxon>Pseudomonadota</taxon>
        <taxon>Betaproteobacteria</taxon>
        <taxon>Neisseriales</taxon>
        <taxon>Chitinibacteraceae</taxon>
        <taxon>Iodobacter</taxon>
    </lineage>
</organism>
<reference evidence="3 5" key="1">
    <citation type="submission" date="2018-06" db="EMBL/GenBank/DDBJ databases">
        <authorList>
            <consortium name="Pathogen Informatics"/>
            <person name="Doyle S."/>
        </authorList>
    </citation>
    <scope>NUCLEOTIDE SEQUENCE [LARGE SCALE GENOMIC DNA]</scope>
    <source>
        <strain evidence="3 5">NCTC11159</strain>
    </source>
</reference>
<reference evidence="4 6" key="2">
    <citation type="submission" date="2019-03" db="EMBL/GenBank/DDBJ databases">
        <title>Genomic Encyclopedia of Type Strains, Phase IV (KMG-IV): sequencing the most valuable type-strain genomes for metagenomic binning, comparative biology and taxonomic classification.</title>
        <authorList>
            <person name="Goeker M."/>
        </authorList>
    </citation>
    <scope>NUCLEOTIDE SEQUENCE [LARGE SCALE GENOMIC DNA]</scope>
    <source>
        <strain evidence="4 6">DSM 3764</strain>
    </source>
</reference>
<feature type="domain" description="Fe-S metabolism associated" evidence="2">
    <location>
        <begin position="9"/>
        <end position="127"/>
    </location>
</feature>
<dbReference type="PANTHER" id="PTHR43597:SF5">
    <property type="entry name" value="SUFE-LIKE PROTEIN 2, CHLOROPLASTIC"/>
    <property type="match status" value="1"/>
</dbReference>
<sequence>MNKTEIESKLASAHGWEGKNRLLVQLARDLAPLPAAELNDENRIVGCESTAWLKISWQGEYIQLAADSESRIVKGLLVLLMAAYQGKTRQEISDFDCEAWLIALGLTRFLSASRGNGVKAIIGKIHNAIITSPH</sequence>
<dbReference type="Gene3D" id="3.90.1010.10">
    <property type="match status" value="1"/>
</dbReference>
<dbReference type="PANTHER" id="PTHR43597">
    <property type="entry name" value="SULFUR ACCEPTOR PROTEIN CSDE"/>
    <property type="match status" value="1"/>
</dbReference>
<gene>
    <name evidence="3" type="primary">sufE</name>
    <name evidence="4" type="ORF">EV682_102271</name>
    <name evidence="3" type="ORF">NCTC11159_01796</name>
</gene>
<proteinExistence type="inferred from homology"/>
<dbReference type="Proteomes" id="UP000295794">
    <property type="component" value="Unassembled WGS sequence"/>
</dbReference>
<evidence type="ECO:0000313" key="3">
    <source>
        <dbReference type="EMBL" id="STQ90729.1"/>
    </source>
</evidence>